<keyword evidence="8 14" id="KW-0862">Zinc</keyword>
<feature type="domain" description="CMP/dCMP-type deaminase" evidence="18">
    <location>
        <begin position="1"/>
        <end position="117"/>
    </location>
</feature>
<dbReference type="InterPro" id="IPR002125">
    <property type="entry name" value="CMP_dCMP_dom"/>
</dbReference>
<dbReference type="Proteomes" id="UP000595374">
    <property type="component" value="Chromosome"/>
</dbReference>
<comment type="similarity">
    <text evidence="4 14">In the N-terminal section; belongs to the cytidine and deoxycytidylate deaminase family.</text>
</comment>
<dbReference type="InterPro" id="IPR002734">
    <property type="entry name" value="RibDG_C"/>
</dbReference>
<evidence type="ECO:0000256" key="9">
    <source>
        <dbReference type="ARBA" id="ARBA00022857"/>
    </source>
</evidence>
<feature type="binding site" evidence="16">
    <location>
        <position position="194"/>
    </location>
    <ligand>
        <name>NADP(+)</name>
        <dbReference type="ChEBI" id="CHEBI:58349"/>
    </ligand>
</feature>
<feature type="binding site" evidence="17">
    <location>
        <position position="70"/>
    </location>
    <ligand>
        <name>Zn(2+)</name>
        <dbReference type="ChEBI" id="CHEBI:29105"/>
        <note>catalytic</note>
    </ligand>
</feature>
<keyword evidence="11" id="KW-0511">Multifunctional enzyme</keyword>
<dbReference type="Gene3D" id="3.40.430.10">
    <property type="entry name" value="Dihydrofolate Reductase, subunit A"/>
    <property type="match status" value="2"/>
</dbReference>
<dbReference type="GO" id="GO:0008835">
    <property type="term" value="F:diaminohydroxyphosphoribosylaminopyrimidine deaminase activity"/>
    <property type="evidence" value="ECO:0007669"/>
    <property type="project" value="UniProtKB-EC"/>
</dbReference>
<dbReference type="InterPro" id="IPR016192">
    <property type="entry name" value="APOBEC/CMP_deaminase_Zn-bd"/>
</dbReference>
<feature type="binding site" evidence="16">
    <location>
        <position position="148"/>
    </location>
    <ligand>
        <name>NADP(+)</name>
        <dbReference type="ChEBI" id="CHEBI:58349"/>
    </ligand>
</feature>
<evidence type="ECO:0000313" key="19">
    <source>
        <dbReference type="EMBL" id="QQB15946.1"/>
    </source>
</evidence>
<dbReference type="EC" id="1.1.1.193" evidence="14"/>
<proteinExistence type="inferred from homology"/>
<dbReference type="InterPro" id="IPR004794">
    <property type="entry name" value="Eubact_RibD"/>
</dbReference>
<comment type="similarity">
    <text evidence="5 14">In the C-terminal section; belongs to the HTP reductase family.</text>
</comment>
<keyword evidence="14 19" id="KW-0378">Hydrolase</keyword>
<name>A0A7T4A281_9MICO</name>
<keyword evidence="10 14" id="KW-0560">Oxidoreductase</keyword>
<evidence type="ECO:0000256" key="11">
    <source>
        <dbReference type="ARBA" id="ARBA00023268"/>
    </source>
</evidence>
<comment type="catalytic activity">
    <reaction evidence="12 14">
        <text>5-amino-6-(5-phospho-D-ribitylamino)uracil + NADP(+) = 5-amino-6-(5-phospho-D-ribosylamino)uracil + NADPH + H(+)</text>
        <dbReference type="Rhea" id="RHEA:17845"/>
        <dbReference type="ChEBI" id="CHEBI:15378"/>
        <dbReference type="ChEBI" id="CHEBI:57783"/>
        <dbReference type="ChEBI" id="CHEBI:58349"/>
        <dbReference type="ChEBI" id="CHEBI:58421"/>
        <dbReference type="ChEBI" id="CHEBI:58453"/>
        <dbReference type="EC" id="1.1.1.193"/>
    </reaction>
</comment>
<dbReference type="GO" id="GO:0008703">
    <property type="term" value="F:5-amino-6-(5-phosphoribosylamino)uracil reductase activity"/>
    <property type="evidence" value="ECO:0007669"/>
    <property type="project" value="UniProtKB-EC"/>
</dbReference>
<organism evidence="19 20">
    <name type="scientific">Brevibacterium casei</name>
    <dbReference type="NCBI Taxonomy" id="33889"/>
    <lineage>
        <taxon>Bacteria</taxon>
        <taxon>Bacillati</taxon>
        <taxon>Actinomycetota</taxon>
        <taxon>Actinomycetes</taxon>
        <taxon>Micrococcales</taxon>
        <taxon>Brevibacteriaceae</taxon>
        <taxon>Brevibacterium</taxon>
    </lineage>
</organism>
<evidence type="ECO:0000256" key="13">
    <source>
        <dbReference type="ARBA" id="ARBA00049886"/>
    </source>
</evidence>
<dbReference type="UniPathway" id="UPA00275">
    <property type="reaction ID" value="UER00401"/>
</dbReference>
<dbReference type="SUPFAM" id="SSF53927">
    <property type="entry name" value="Cytidine deaminase-like"/>
    <property type="match status" value="1"/>
</dbReference>
<evidence type="ECO:0000256" key="12">
    <source>
        <dbReference type="ARBA" id="ARBA00049861"/>
    </source>
</evidence>
<feature type="binding site" evidence="16">
    <location>
        <position position="178"/>
    </location>
    <ligand>
        <name>substrate</name>
    </ligand>
</feature>
<accession>A0A7T4A281</accession>
<evidence type="ECO:0000256" key="1">
    <source>
        <dbReference type="ARBA" id="ARBA00002151"/>
    </source>
</evidence>
<dbReference type="PROSITE" id="PS00903">
    <property type="entry name" value="CYT_DCMP_DEAMINASES_1"/>
    <property type="match status" value="1"/>
</dbReference>
<feature type="binding site" evidence="16">
    <location>
        <position position="198"/>
    </location>
    <ligand>
        <name>substrate</name>
    </ligand>
</feature>
<evidence type="ECO:0000256" key="17">
    <source>
        <dbReference type="PIRSR" id="PIRSR006769-3"/>
    </source>
</evidence>
<dbReference type="PROSITE" id="PS51747">
    <property type="entry name" value="CYT_DCMP_DEAMINASES_2"/>
    <property type="match status" value="1"/>
</dbReference>
<comment type="cofactor">
    <cofactor evidence="14 17">
        <name>Zn(2+)</name>
        <dbReference type="ChEBI" id="CHEBI:29105"/>
    </cofactor>
    <text evidence="14 17">Binds 1 zinc ion.</text>
</comment>
<dbReference type="PANTHER" id="PTHR38011">
    <property type="entry name" value="DIHYDROFOLATE REDUCTASE FAMILY PROTEIN (AFU_ORTHOLOGUE AFUA_8G06820)"/>
    <property type="match status" value="1"/>
</dbReference>
<dbReference type="PIRSF" id="PIRSF006769">
    <property type="entry name" value="RibD"/>
    <property type="match status" value="1"/>
</dbReference>
<dbReference type="GO" id="GO:0008270">
    <property type="term" value="F:zinc ion binding"/>
    <property type="evidence" value="ECO:0007669"/>
    <property type="project" value="InterPro"/>
</dbReference>
<evidence type="ECO:0000256" key="6">
    <source>
        <dbReference type="ARBA" id="ARBA00022619"/>
    </source>
</evidence>
<dbReference type="InterPro" id="IPR050765">
    <property type="entry name" value="Riboflavin_Biosynth_HTPR"/>
</dbReference>
<comment type="catalytic activity">
    <reaction evidence="13 14">
        <text>2,5-diamino-6-hydroxy-4-(5-phosphoribosylamino)-pyrimidine + H2O + H(+) = 5-amino-6-(5-phospho-D-ribosylamino)uracil + NH4(+)</text>
        <dbReference type="Rhea" id="RHEA:21868"/>
        <dbReference type="ChEBI" id="CHEBI:15377"/>
        <dbReference type="ChEBI" id="CHEBI:15378"/>
        <dbReference type="ChEBI" id="CHEBI:28938"/>
        <dbReference type="ChEBI" id="CHEBI:58453"/>
        <dbReference type="ChEBI" id="CHEBI:58614"/>
        <dbReference type="EC" id="3.5.4.26"/>
    </reaction>
</comment>
<dbReference type="SUPFAM" id="SSF53597">
    <property type="entry name" value="Dihydrofolate reductase-like"/>
    <property type="match status" value="1"/>
</dbReference>
<dbReference type="Gene3D" id="3.40.140.10">
    <property type="entry name" value="Cytidine Deaminase, domain 2"/>
    <property type="match status" value="1"/>
</dbReference>
<feature type="binding site" evidence="16">
    <location>
        <begin position="262"/>
        <end position="268"/>
    </location>
    <ligand>
        <name>NADP(+)</name>
        <dbReference type="ChEBI" id="CHEBI:58349"/>
    </ligand>
</feature>
<feature type="binding site" evidence="16">
    <location>
        <position position="190"/>
    </location>
    <ligand>
        <name>NADP(+)</name>
        <dbReference type="ChEBI" id="CHEBI:58349"/>
    </ligand>
</feature>
<evidence type="ECO:0000256" key="16">
    <source>
        <dbReference type="PIRSR" id="PIRSR006769-2"/>
    </source>
</evidence>
<dbReference type="AlphaFoldDB" id="A0A7T4A281"/>
<feature type="binding site" evidence="16">
    <location>
        <position position="260"/>
    </location>
    <ligand>
        <name>substrate</name>
    </ligand>
</feature>
<dbReference type="InterPro" id="IPR024072">
    <property type="entry name" value="DHFR-like_dom_sf"/>
</dbReference>
<evidence type="ECO:0000256" key="8">
    <source>
        <dbReference type="ARBA" id="ARBA00022833"/>
    </source>
</evidence>
<dbReference type="EC" id="3.5.4.26" evidence="14"/>
<comment type="function">
    <text evidence="1 14">Converts 2,5-diamino-6-(ribosylamino)-4(3h)-pyrimidinone 5'-phosphate into 5-amino-6-(ribosylamino)-2,4(1h,3h)-pyrimidinedione 5'-phosphate.</text>
</comment>
<keyword evidence="6 14" id="KW-0686">Riboflavin biosynthesis</keyword>
<evidence type="ECO:0000256" key="5">
    <source>
        <dbReference type="ARBA" id="ARBA00007417"/>
    </source>
</evidence>
<feature type="active site" description="Proton donor" evidence="15">
    <location>
        <position position="44"/>
    </location>
</feature>
<evidence type="ECO:0000256" key="3">
    <source>
        <dbReference type="ARBA" id="ARBA00004910"/>
    </source>
</evidence>
<comment type="pathway">
    <text evidence="3 14">Cofactor biosynthesis; riboflavin biosynthesis; 5-amino-6-(D-ribitylamino)uracil from GTP: step 3/4.</text>
</comment>
<feature type="binding site" evidence="16">
    <location>
        <position position="201"/>
    </location>
    <ligand>
        <name>substrate</name>
    </ligand>
</feature>
<gene>
    <name evidence="19" type="primary">ribD</name>
    <name evidence="19" type="ORF">I6H47_01785</name>
</gene>
<dbReference type="PANTHER" id="PTHR38011:SF7">
    <property type="entry name" value="2,5-DIAMINO-6-RIBOSYLAMINO-4(3H)-PYRIMIDINONE 5'-PHOSPHATE REDUCTASE"/>
    <property type="match status" value="1"/>
</dbReference>
<evidence type="ECO:0000259" key="18">
    <source>
        <dbReference type="PROSITE" id="PS51747"/>
    </source>
</evidence>
<dbReference type="NCBIfam" id="TIGR00326">
    <property type="entry name" value="eubact_ribD"/>
    <property type="match status" value="1"/>
</dbReference>
<evidence type="ECO:0000256" key="14">
    <source>
        <dbReference type="PIRNR" id="PIRNR006769"/>
    </source>
</evidence>
<keyword evidence="7 14" id="KW-0479">Metal-binding</keyword>
<keyword evidence="9 14" id="KW-0521">NADP</keyword>
<dbReference type="Pfam" id="PF00383">
    <property type="entry name" value="dCMP_cyt_deam_1"/>
    <property type="match status" value="1"/>
</dbReference>
<evidence type="ECO:0000256" key="4">
    <source>
        <dbReference type="ARBA" id="ARBA00005259"/>
    </source>
</evidence>
<dbReference type="EMBL" id="CP065989">
    <property type="protein sequence ID" value="QQB15946.1"/>
    <property type="molecule type" value="Genomic_DNA"/>
</dbReference>
<feature type="binding site" evidence="17">
    <location>
        <position position="42"/>
    </location>
    <ligand>
        <name>Zn(2+)</name>
        <dbReference type="ChEBI" id="CHEBI:29105"/>
        <note>catalytic</note>
    </ligand>
</feature>
<evidence type="ECO:0000256" key="2">
    <source>
        <dbReference type="ARBA" id="ARBA00004882"/>
    </source>
</evidence>
<evidence type="ECO:0000256" key="15">
    <source>
        <dbReference type="PIRSR" id="PIRSR006769-1"/>
    </source>
</evidence>
<feature type="binding site" evidence="16">
    <location>
        <position position="162"/>
    </location>
    <ligand>
        <name>substrate</name>
    </ligand>
</feature>
<evidence type="ECO:0000256" key="10">
    <source>
        <dbReference type="ARBA" id="ARBA00023002"/>
    </source>
</evidence>
<sequence length="334" mass="34311">MSAALTAARDGRRGANPLVGAAIRAADGQIVTGRHLGAGTPHAEVDAITAAHRHGIDLTTSTLFVTLEPCAHTGRTGPCTQAILDAGIPDVVFALSDTTEPAGGGGALLAEAGVRVRSGLGSEESADLNARWRAATAQGRPFITAKLAQSLDGKAAAADRTSRWITSAASRIHSHSLRTEVDAILVGTGTAADDDPRLSARDEDGELLDPQPIPVVMGLRDLASDSALATNPATIHVRTREVDVVLAELAARGIRHLLIEGGPQVLGAFFSAGVVDEVYCYQAPLILGEGLPSIRGLDIPTLAEAVGLIPDDTAVPAVSVLGPDVLLHFTTSSP</sequence>
<dbReference type="InterPro" id="IPR016193">
    <property type="entry name" value="Cytidine_deaminase-like"/>
</dbReference>
<protein>
    <recommendedName>
        <fullName evidence="14">Riboflavin biosynthesis protein RibD</fullName>
    </recommendedName>
    <domain>
        <recommendedName>
            <fullName evidence="14">Diaminohydroxyphosphoribosylaminopyrimidine deaminase</fullName>
            <shortName evidence="14">DRAP deaminase</shortName>
            <ecNumber evidence="14">3.5.4.26</ecNumber>
        </recommendedName>
        <alternativeName>
            <fullName evidence="14">Riboflavin-specific deaminase</fullName>
        </alternativeName>
    </domain>
    <domain>
        <recommendedName>
            <fullName evidence="14">5-amino-6-(5-phosphoribosylamino)uracil reductase</fullName>
            <ecNumber evidence="14">1.1.1.193</ecNumber>
        </recommendedName>
        <alternativeName>
            <fullName evidence="14">HTP reductase</fullName>
        </alternativeName>
    </domain>
</protein>
<reference evidence="19 20" key="1">
    <citation type="submission" date="2020-12" db="EMBL/GenBank/DDBJ databases">
        <title>FDA dAtabase for Regulatory Grade micrObial Sequences (FDA-ARGOS): Supporting development and validation of Infectious Disease Dx tests.</title>
        <authorList>
            <person name="Sproer C."/>
            <person name="Gronow S."/>
            <person name="Severitt S."/>
            <person name="Schroder I."/>
            <person name="Tallon L."/>
            <person name="Sadzewicz L."/>
            <person name="Zhao X."/>
            <person name="Boylan J."/>
            <person name="Ott S."/>
            <person name="Bowen H."/>
            <person name="Vavikolanu K."/>
            <person name="Mehta A."/>
            <person name="Aluvathingal J."/>
            <person name="Nadendla S."/>
            <person name="Lowell S."/>
            <person name="Myers T."/>
            <person name="Yan Y."/>
            <person name="Sichtig H."/>
        </authorList>
    </citation>
    <scope>NUCLEOTIDE SEQUENCE [LARGE SCALE GENOMIC DNA]</scope>
    <source>
        <strain evidence="19 20">FDAARGOS_990</strain>
    </source>
</reference>
<feature type="binding site" evidence="17">
    <location>
        <position position="79"/>
    </location>
    <ligand>
        <name>Zn(2+)</name>
        <dbReference type="ChEBI" id="CHEBI:29105"/>
        <note>catalytic</note>
    </ligand>
</feature>
<dbReference type="GO" id="GO:0009231">
    <property type="term" value="P:riboflavin biosynthetic process"/>
    <property type="evidence" value="ECO:0007669"/>
    <property type="project" value="UniProtKB-UniPathway"/>
</dbReference>
<comment type="pathway">
    <text evidence="2 14">Cofactor biosynthesis; riboflavin biosynthesis; 5-amino-6-(D-ribitylamino)uracil from GTP: step 2/4.</text>
</comment>
<evidence type="ECO:0000256" key="7">
    <source>
        <dbReference type="ARBA" id="ARBA00022723"/>
    </source>
</evidence>
<evidence type="ECO:0000313" key="20">
    <source>
        <dbReference type="Proteomes" id="UP000595374"/>
    </source>
</evidence>
<dbReference type="Pfam" id="PF01872">
    <property type="entry name" value="RibD_C"/>
    <property type="match status" value="1"/>
</dbReference>
<feature type="binding site" evidence="16">
    <location>
        <position position="164"/>
    </location>
    <ligand>
        <name>NADP(+)</name>
        <dbReference type="ChEBI" id="CHEBI:58349"/>
    </ligand>
</feature>